<keyword evidence="1" id="KW-0472">Membrane</keyword>
<keyword evidence="1" id="KW-0812">Transmembrane</keyword>
<keyword evidence="1" id="KW-1133">Transmembrane helix</keyword>
<gene>
    <name evidence="2" type="ORF">ACFFR3_32545</name>
</gene>
<keyword evidence="3" id="KW-1185">Reference proteome</keyword>
<reference evidence="2 3" key="1">
    <citation type="submission" date="2024-09" db="EMBL/GenBank/DDBJ databases">
        <authorList>
            <person name="Sun Q."/>
            <person name="Mori K."/>
        </authorList>
    </citation>
    <scope>NUCLEOTIDE SEQUENCE [LARGE SCALE GENOMIC DNA]</scope>
    <source>
        <strain evidence="2 3">JCM 3324</strain>
    </source>
</reference>
<comment type="caution">
    <text evidence="2">The sequence shown here is derived from an EMBL/GenBank/DDBJ whole genome shotgun (WGS) entry which is preliminary data.</text>
</comment>
<dbReference type="EMBL" id="JBHMCF010000038">
    <property type="protein sequence ID" value="MFB9474246.1"/>
    <property type="molecule type" value="Genomic_DNA"/>
</dbReference>
<feature type="transmembrane region" description="Helical" evidence="1">
    <location>
        <begin position="42"/>
        <end position="60"/>
    </location>
</feature>
<proteinExistence type="predicted"/>
<evidence type="ECO:0000313" key="2">
    <source>
        <dbReference type="EMBL" id="MFB9474246.1"/>
    </source>
</evidence>
<protein>
    <submittedName>
        <fullName evidence="2">Uncharacterized protein</fullName>
    </submittedName>
</protein>
<dbReference type="Proteomes" id="UP001589568">
    <property type="component" value="Unassembled WGS sequence"/>
</dbReference>
<organism evidence="2 3">
    <name type="scientific">Nonomuraea salmonea</name>
    <dbReference type="NCBI Taxonomy" id="46181"/>
    <lineage>
        <taxon>Bacteria</taxon>
        <taxon>Bacillati</taxon>
        <taxon>Actinomycetota</taxon>
        <taxon>Actinomycetes</taxon>
        <taxon>Streptosporangiales</taxon>
        <taxon>Streptosporangiaceae</taxon>
        <taxon>Nonomuraea</taxon>
    </lineage>
</organism>
<accession>A0ABV5NVM4</accession>
<dbReference type="RefSeq" id="WP_345391733.1">
    <property type="nucleotide sequence ID" value="NZ_BAAAXS010000001.1"/>
</dbReference>
<evidence type="ECO:0000313" key="3">
    <source>
        <dbReference type="Proteomes" id="UP001589568"/>
    </source>
</evidence>
<name>A0ABV5NVM4_9ACTN</name>
<evidence type="ECO:0000256" key="1">
    <source>
        <dbReference type="SAM" id="Phobius"/>
    </source>
</evidence>
<sequence length="87" mass="10005">MKQFTDRRIVLLGWSGFVFVPALLNVAVDVMEDPGQITAEYVTLRLAVYVLFWFAGVALIRRFMRHQGWTPVKPPLGDPWMPASQER</sequence>
<feature type="transmembrane region" description="Helical" evidence="1">
    <location>
        <begin position="9"/>
        <end position="30"/>
    </location>
</feature>